<dbReference type="SUPFAM" id="SSF46548">
    <property type="entry name" value="alpha-helical ferredoxin"/>
    <property type="match status" value="1"/>
</dbReference>
<dbReference type="PROSITE" id="PS51379">
    <property type="entry name" value="4FE4S_FER_2"/>
    <property type="match status" value="2"/>
</dbReference>
<feature type="domain" description="4Fe-4S ferredoxin-type" evidence="2">
    <location>
        <begin position="116"/>
        <end position="147"/>
    </location>
</feature>
<name>X0RQF8_9ZZZZ</name>
<feature type="domain" description="4Fe-4S ferredoxin-type" evidence="2">
    <location>
        <begin position="155"/>
        <end position="185"/>
    </location>
</feature>
<evidence type="ECO:0000259" key="2">
    <source>
        <dbReference type="PROSITE" id="PS51379"/>
    </source>
</evidence>
<accession>X0RQF8</accession>
<reference evidence="3" key="1">
    <citation type="journal article" date="2014" name="Front. Microbiol.">
        <title>High frequency of phylogenetically diverse reductive dehalogenase-homologous genes in deep subseafloor sedimentary metagenomes.</title>
        <authorList>
            <person name="Kawai M."/>
            <person name="Futagami T."/>
            <person name="Toyoda A."/>
            <person name="Takaki Y."/>
            <person name="Nishi S."/>
            <person name="Hori S."/>
            <person name="Arai W."/>
            <person name="Tsubouchi T."/>
            <person name="Morono Y."/>
            <person name="Uchiyama I."/>
            <person name="Ito T."/>
            <person name="Fujiyama A."/>
            <person name="Inagaki F."/>
            <person name="Takami H."/>
        </authorList>
    </citation>
    <scope>NUCLEOTIDE SEQUENCE</scope>
    <source>
        <strain evidence="3">Expedition CK06-06</strain>
    </source>
</reference>
<organism evidence="3">
    <name type="scientific">marine sediment metagenome</name>
    <dbReference type="NCBI Taxonomy" id="412755"/>
    <lineage>
        <taxon>unclassified sequences</taxon>
        <taxon>metagenomes</taxon>
        <taxon>ecological metagenomes</taxon>
    </lineage>
</organism>
<evidence type="ECO:0000259" key="1">
    <source>
        <dbReference type="PROSITE" id="PS51085"/>
    </source>
</evidence>
<dbReference type="InterPro" id="IPR012675">
    <property type="entry name" value="Beta-grasp_dom_sf"/>
</dbReference>
<dbReference type="EMBL" id="BARS01000055">
    <property type="protein sequence ID" value="GAF70998.1"/>
    <property type="molecule type" value="Genomic_DNA"/>
</dbReference>
<gene>
    <name evidence="3" type="ORF">S01H1_00175</name>
</gene>
<evidence type="ECO:0000313" key="3">
    <source>
        <dbReference type="EMBL" id="GAF70998.1"/>
    </source>
</evidence>
<dbReference type="InterPro" id="IPR036010">
    <property type="entry name" value="2Fe-2S_ferredoxin-like_sf"/>
</dbReference>
<evidence type="ECO:0008006" key="4">
    <source>
        <dbReference type="Google" id="ProtNLM"/>
    </source>
</evidence>
<dbReference type="Gene3D" id="3.10.20.30">
    <property type="match status" value="1"/>
</dbReference>
<dbReference type="PROSITE" id="PS51085">
    <property type="entry name" value="2FE2S_FER_2"/>
    <property type="match status" value="1"/>
</dbReference>
<dbReference type="InterPro" id="IPR006058">
    <property type="entry name" value="2Fe2S_fd_BS"/>
</dbReference>
<dbReference type="PROSITE" id="PS00197">
    <property type="entry name" value="2FE2S_FER_1"/>
    <property type="match status" value="1"/>
</dbReference>
<dbReference type="PROSITE" id="PS00198">
    <property type="entry name" value="4FE4S_FER_1"/>
    <property type="match status" value="2"/>
</dbReference>
<comment type="caution">
    <text evidence="3">The sequence shown here is derived from an EMBL/GenBank/DDBJ whole genome shotgun (WGS) entry which is preliminary data.</text>
</comment>
<dbReference type="InterPro" id="IPR017900">
    <property type="entry name" value="4Fe4S_Fe_S_CS"/>
</dbReference>
<protein>
    <recommendedName>
        <fullName evidence="4">4Fe-4S ferredoxin</fullName>
    </recommendedName>
</protein>
<dbReference type="CDD" id="cd00207">
    <property type="entry name" value="fer2"/>
    <property type="match status" value="1"/>
</dbReference>
<dbReference type="SUPFAM" id="SSF54292">
    <property type="entry name" value="2Fe-2S ferredoxin-like"/>
    <property type="match status" value="1"/>
</dbReference>
<proteinExistence type="predicted"/>
<sequence length="242" mass="27821">MEENKSVMKKEEKTRPQKAKMISLNIMGKKYEVPEGSTIMGALEYAGYQLKRGCGCREGFCGACATIYRTTDDYKIKTGLACQTVVEPNMYLTQIPFFPANKALYDMDELEPSISTFQEIYPEIFRCVSCNTCTKACPQDLEVMDYIQALIRGDIAQAADLSFDCIMCGLCAARCPAEIVQYNVAVLARRLYGKYLSKKGEYLECRLKEIKEHKYDKEIEEFMHMDRESIKKKYYARDIEKM</sequence>
<dbReference type="Pfam" id="PF13187">
    <property type="entry name" value="Fer4_9"/>
    <property type="match status" value="1"/>
</dbReference>
<dbReference type="GO" id="GO:0051537">
    <property type="term" value="F:2 iron, 2 sulfur cluster binding"/>
    <property type="evidence" value="ECO:0007669"/>
    <property type="project" value="InterPro"/>
</dbReference>
<dbReference type="InterPro" id="IPR001041">
    <property type="entry name" value="2Fe-2S_ferredoxin-type"/>
</dbReference>
<dbReference type="Pfam" id="PF13510">
    <property type="entry name" value="Fer2_4"/>
    <property type="match status" value="1"/>
</dbReference>
<dbReference type="InterPro" id="IPR017896">
    <property type="entry name" value="4Fe4S_Fe-S-bd"/>
</dbReference>
<dbReference type="Gene3D" id="3.30.70.20">
    <property type="match status" value="1"/>
</dbReference>
<feature type="domain" description="2Fe-2S ferredoxin-type" evidence="1">
    <location>
        <begin position="20"/>
        <end position="98"/>
    </location>
</feature>
<dbReference type="AlphaFoldDB" id="X0RQF8"/>